<dbReference type="InterPro" id="IPR051931">
    <property type="entry name" value="PAK3-like"/>
</dbReference>
<dbReference type="OrthoDB" id="6718656at2759"/>
<protein>
    <recommendedName>
        <fullName evidence="4">Protein kinase domain-containing protein</fullName>
    </recommendedName>
</protein>
<evidence type="ECO:0000313" key="5">
    <source>
        <dbReference type="EMBL" id="OQS02241.1"/>
    </source>
</evidence>
<dbReference type="STRING" id="74557.A0A1V9ZWB2"/>
<keyword evidence="2" id="KW-0547">Nucleotide-binding</keyword>
<comment type="caution">
    <text evidence="5">The sequence shown here is derived from an EMBL/GenBank/DDBJ whole genome shotgun (WGS) entry which is preliminary data.</text>
</comment>
<dbReference type="InterPro" id="IPR001245">
    <property type="entry name" value="Ser-Thr/Tyr_kinase_cat_dom"/>
</dbReference>
<keyword evidence="3" id="KW-0067">ATP-binding</keyword>
<reference evidence="5 6" key="1">
    <citation type="journal article" date="2014" name="Genome Biol. Evol.">
        <title>The secreted proteins of Achlya hypogyna and Thraustotheca clavata identify the ancestral oomycete secretome and reveal gene acquisitions by horizontal gene transfer.</title>
        <authorList>
            <person name="Misner I."/>
            <person name="Blouin N."/>
            <person name="Leonard G."/>
            <person name="Richards T.A."/>
            <person name="Lane C.E."/>
        </authorList>
    </citation>
    <scope>NUCLEOTIDE SEQUENCE [LARGE SCALE GENOMIC DNA]</scope>
    <source>
        <strain evidence="5 6">ATCC 34112</strain>
    </source>
</reference>
<keyword evidence="6" id="KW-1185">Reference proteome</keyword>
<feature type="domain" description="Protein kinase" evidence="4">
    <location>
        <begin position="1"/>
        <end position="255"/>
    </location>
</feature>
<dbReference type="SUPFAM" id="SSF56112">
    <property type="entry name" value="Protein kinase-like (PK-like)"/>
    <property type="match status" value="1"/>
</dbReference>
<dbReference type="PROSITE" id="PS50011">
    <property type="entry name" value="PROTEIN_KINASE_DOM"/>
    <property type="match status" value="1"/>
</dbReference>
<dbReference type="GO" id="GO:0004672">
    <property type="term" value="F:protein kinase activity"/>
    <property type="evidence" value="ECO:0007669"/>
    <property type="project" value="InterPro"/>
</dbReference>
<comment type="similarity">
    <text evidence="1">Belongs to the protein kinase superfamily. STE Ser/Thr protein kinase family. STE20 subfamily.</text>
</comment>
<evidence type="ECO:0000256" key="2">
    <source>
        <dbReference type="ARBA" id="ARBA00022741"/>
    </source>
</evidence>
<dbReference type="GO" id="GO:0005524">
    <property type="term" value="F:ATP binding"/>
    <property type="evidence" value="ECO:0007669"/>
    <property type="project" value="UniProtKB-KW"/>
</dbReference>
<feature type="non-terminal residue" evidence="5">
    <location>
        <position position="255"/>
    </location>
</feature>
<gene>
    <name evidence="5" type="ORF">THRCLA_05366</name>
</gene>
<name>A0A1V9ZWB2_9STRA</name>
<dbReference type="PANTHER" id="PTHR45832">
    <property type="entry name" value="SERINE/THREONINE-PROTEIN KINASE SAMKA-RELATED-RELATED"/>
    <property type="match status" value="1"/>
</dbReference>
<dbReference type="Pfam" id="PF07714">
    <property type="entry name" value="PK_Tyr_Ser-Thr"/>
    <property type="match status" value="1"/>
</dbReference>
<evidence type="ECO:0000313" key="6">
    <source>
        <dbReference type="Proteomes" id="UP000243217"/>
    </source>
</evidence>
<dbReference type="EMBL" id="JNBS01001175">
    <property type="protein sequence ID" value="OQS02241.1"/>
    <property type="molecule type" value="Genomic_DNA"/>
</dbReference>
<evidence type="ECO:0000256" key="3">
    <source>
        <dbReference type="ARBA" id="ARBA00022840"/>
    </source>
</evidence>
<dbReference type="InterPro" id="IPR000719">
    <property type="entry name" value="Prot_kinase_dom"/>
</dbReference>
<evidence type="ECO:0000256" key="1">
    <source>
        <dbReference type="ARBA" id="ARBA00008874"/>
    </source>
</evidence>
<dbReference type="InterPro" id="IPR011009">
    <property type="entry name" value="Kinase-like_dom_sf"/>
</dbReference>
<dbReference type="Proteomes" id="UP000243217">
    <property type="component" value="Unassembled WGS sequence"/>
</dbReference>
<sequence length="255" mass="28877">MVMNKYNEFNQPPPPKLSPFDPSVLPTRPDLVDIWLPLSTDMSRRSTKDLKGQTCQYMGKTLFLKSIDLTKSFTAQKELFVTLAKEMMEFDHPNVVAAKGLGLVGYNTKLCVAMEYMDQGSLLNVISNKDKQLTEKQMWQMCLDISLGLQYLHKLGHTHGNLSTKHVLINSDGQCKLNVQAIVQPKEEITRYGAMLVPFCAPETLKNHTTSLAADIYSLAIVFGQIFTRKTPYYELYNELGYVEGDLRITQSLNE</sequence>
<accession>A0A1V9ZWB2</accession>
<evidence type="ECO:0000259" key="4">
    <source>
        <dbReference type="PROSITE" id="PS50011"/>
    </source>
</evidence>
<organism evidence="5 6">
    <name type="scientific">Thraustotheca clavata</name>
    <dbReference type="NCBI Taxonomy" id="74557"/>
    <lineage>
        <taxon>Eukaryota</taxon>
        <taxon>Sar</taxon>
        <taxon>Stramenopiles</taxon>
        <taxon>Oomycota</taxon>
        <taxon>Saprolegniomycetes</taxon>
        <taxon>Saprolegniales</taxon>
        <taxon>Achlyaceae</taxon>
        <taxon>Thraustotheca</taxon>
    </lineage>
</organism>
<dbReference type="PANTHER" id="PTHR45832:SF22">
    <property type="entry name" value="SERINE_THREONINE-PROTEIN KINASE SAMKA-RELATED"/>
    <property type="match status" value="1"/>
</dbReference>
<dbReference type="AlphaFoldDB" id="A0A1V9ZWB2"/>
<dbReference type="Gene3D" id="1.10.510.10">
    <property type="entry name" value="Transferase(Phosphotransferase) domain 1"/>
    <property type="match status" value="1"/>
</dbReference>
<proteinExistence type="inferred from homology"/>